<dbReference type="PANTHER" id="PTHR35478">
    <property type="entry name" value="ZINC FINGER FYVE DOMAIN PROTEIN"/>
    <property type="match status" value="1"/>
</dbReference>
<sequence>MQAQVMLSDIYPGRAPKMGSTYWDQIHEVGVISVTRRVLKRLHEFLEQQNWETLKRELMASVTGFHESLRSVIATSIMLVLKKGGAYVLKGNLHSDFRILNVFYVQLENLESMLLSNGAVDSQLRNGTSDVFRKLDISKLRGPTTAISLIALGAASRRSLFFHVIVMGALSRLMMGLSLFPSLLYGTRLKVNLDESVFILVGNMINVNSVSVASDCRITRLSPFILVLPLVSHSRLGWFRSCSAEVQSEISHWKAAGPL</sequence>
<protein>
    <submittedName>
        <fullName evidence="1">Uncharacterized protein</fullName>
    </submittedName>
</protein>
<evidence type="ECO:0000313" key="1">
    <source>
        <dbReference type="EMBL" id="RVX19579.1"/>
    </source>
</evidence>
<dbReference type="PANTHER" id="PTHR35478:SF1">
    <property type="entry name" value="ZINC FINGER FYVE DOMAIN-CONTAINING PROTEIN 26"/>
    <property type="match status" value="1"/>
</dbReference>
<reference evidence="1 2" key="1">
    <citation type="journal article" date="2018" name="PLoS Genet.">
        <title>Population sequencing reveals clonal diversity and ancestral inbreeding in the grapevine cultivar Chardonnay.</title>
        <authorList>
            <person name="Roach M.J."/>
            <person name="Johnson D.L."/>
            <person name="Bohlmann J."/>
            <person name="van Vuuren H.J."/>
            <person name="Jones S.J."/>
            <person name="Pretorius I.S."/>
            <person name="Schmidt S.A."/>
            <person name="Borneman A.R."/>
        </authorList>
    </citation>
    <scope>NUCLEOTIDE SEQUENCE [LARGE SCALE GENOMIC DNA]</scope>
    <source>
        <strain evidence="2">cv. Chardonnay</strain>
        <tissue evidence="1">Leaf</tissue>
    </source>
</reference>
<comment type="caution">
    <text evidence="1">The sequence shown here is derived from an EMBL/GenBank/DDBJ whole genome shotgun (WGS) entry which is preliminary data.</text>
</comment>
<dbReference type="Proteomes" id="UP000288805">
    <property type="component" value="Unassembled WGS sequence"/>
</dbReference>
<name>A0A438KEG2_VITVI</name>
<evidence type="ECO:0000313" key="2">
    <source>
        <dbReference type="Proteomes" id="UP000288805"/>
    </source>
</evidence>
<accession>A0A438KEG2</accession>
<dbReference type="EMBL" id="QGNW01000008">
    <property type="protein sequence ID" value="RVX19579.1"/>
    <property type="molecule type" value="Genomic_DNA"/>
</dbReference>
<dbReference type="AlphaFoldDB" id="A0A438KEG2"/>
<organism evidence="1 2">
    <name type="scientific">Vitis vinifera</name>
    <name type="common">Grape</name>
    <dbReference type="NCBI Taxonomy" id="29760"/>
    <lineage>
        <taxon>Eukaryota</taxon>
        <taxon>Viridiplantae</taxon>
        <taxon>Streptophyta</taxon>
        <taxon>Embryophyta</taxon>
        <taxon>Tracheophyta</taxon>
        <taxon>Spermatophyta</taxon>
        <taxon>Magnoliopsida</taxon>
        <taxon>eudicotyledons</taxon>
        <taxon>Gunneridae</taxon>
        <taxon>Pentapetalae</taxon>
        <taxon>rosids</taxon>
        <taxon>Vitales</taxon>
        <taxon>Vitaceae</taxon>
        <taxon>Viteae</taxon>
        <taxon>Vitis</taxon>
    </lineage>
</organism>
<proteinExistence type="predicted"/>
<gene>
    <name evidence="1" type="ORF">CK203_005362</name>
</gene>